<keyword evidence="1" id="KW-0732">Signal</keyword>
<protein>
    <recommendedName>
        <fullName evidence="4">Lipoprotein</fullName>
    </recommendedName>
</protein>
<dbReference type="STRING" id="1185767.IIF7_01225"/>
<evidence type="ECO:0000256" key="1">
    <source>
        <dbReference type="SAM" id="SignalP"/>
    </source>
</evidence>
<dbReference type="EMBL" id="ARYN01000001">
    <property type="protein sequence ID" value="ORL47340.1"/>
    <property type="molecule type" value="Genomic_DNA"/>
</dbReference>
<accession>A0A1Y1T8F0</accession>
<evidence type="ECO:0000313" key="2">
    <source>
        <dbReference type="EMBL" id="ORL47340.1"/>
    </source>
</evidence>
<evidence type="ECO:0008006" key="4">
    <source>
        <dbReference type="Google" id="ProtNLM"/>
    </source>
</evidence>
<comment type="caution">
    <text evidence="2">The sequence shown here is derived from an EMBL/GenBank/DDBJ whole genome shotgun (WGS) entry which is preliminary data.</text>
</comment>
<sequence length="454" mass="49536">MKRNFIKLFSGLAIVGFSALTVSCSDDDTPGDQGENPNPPSETERWFTVAGGIMDETPGNGNGGTVIYSVSKEDIEDPNHEIRLFENGYQVRSQRTARLQASEDGSTMFNIAYGGDSGGEFSKYLVEGGDEFVPTGGVVNISQYAGTAPRWVKLFDGDQTGVAMNVTSPQVTTDDDGNYLYTRGTATAITIDLQDALISNNNDFEVPLSEEEEAQGFHIFRLDTPVLNEAGDKIIIGTWMRKTDPSTGENDTNDFERLGSKAIVLDYPSLENPQVITSTLGHGDTSGYRSFNSFLAEDGNIYQATQRDPNGSYILRINSDNEYDNSYDFSLDSALGVQGAYVESWRYVGNNIAYVMYRHDGSAPSNFNDGGSSQSFLARVDLSAMTAENVDLPYDADMYFQQYQGFAVYEGNVYVSISSVGQDGHVYIIDAETGEATEGAQLINEPGNHFVGVF</sequence>
<proteinExistence type="predicted"/>
<evidence type="ECO:0000313" key="3">
    <source>
        <dbReference type="Proteomes" id="UP000192746"/>
    </source>
</evidence>
<keyword evidence="3" id="KW-1185">Reference proteome</keyword>
<dbReference type="Proteomes" id="UP000192746">
    <property type="component" value="Unassembled WGS sequence"/>
</dbReference>
<reference evidence="2 3" key="1">
    <citation type="submission" date="2013-04" db="EMBL/GenBank/DDBJ databases">
        <title>Zunongwangia sp. 22II14-10F7 Genome Sequencing.</title>
        <authorList>
            <person name="Lai Q."/>
            <person name="Shao Z."/>
        </authorList>
    </citation>
    <scope>NUCLEOTIDE SEQUENCE [LARGE SCALE GENOMIC DNA]</scope>
    <source>
        <strain evidence="2 3">22II14-10F7</strain>
    </source>
</reference>
<dbReference type="OrthoDB" id="1122951at2"/>
<dbReference type="AlphaFoldDB" id="A0A1Y1T8F0"/>
<gene>
    <name evidence="2" type="ORF">IIF7_01225</name>
</gene>
<feature type="signal peptide" evidence="1">
    <location>
        <begin position="1"/>
        <end position="24"/>
    </location>
</feature>
<dbReference type="RefSeq" id="WP_084839841.1">
    <property type="nucleotide sequence ID" value="NZ_ARYN01000001.1"/>
</dbReference>
<dbReference type="PROSITE" id="PS51257">
    <property type="entry name" value="PROKAR_LIPOPROTEIN"/>
    <property type="match status" value="1"/>
</dbReference>
<organism evidence="2 3">
    <name type="scientific">Zunongwangia atlantica 22II14-10F7</name>
    <dbReference type="NCBI Taxonomy" id="1185767"/>
    <lineage>
        <taxon>Bacteria</taxon>
        <taxon>Pseudomonadati</taxon>
        <taxon>Bacteroidota</taxon>
        <taxon>Flavobacteriia</taxon>
        <taxon>Flavobacteriales</taxon>
        <taxon>Flavobacteriaceae</taxon>
        <taxon>Zunongwangia</taxon>
    </lineage>
</organism>
<feature type="chain" id="PRO_5012169115" description="Lipoprotein" evidence="1">
    <location>
        <begin position="25"/>
        <end position="454"/>
    </location>
</feature>
<name>A0A1Y1T8F0_9FLAO</name>